<dbReference type="Pfam" id="PF08448">
    <property type="entry name" value="PAS_4"/>
    <property type="match status" value="1"/>
</dbReference>
<dbReference type="InterPro" id="IPR036097">
    <property type="entry name" value="HisK_dim/P_sf"/>
</dbReference>
<feature type="transmembrane region" description="Helical" evidence="9">
    <location>
        <begin position="226"/>
        <end position="246"/>
    </location>
</feature>
<dbReference type="PROSITE" id="PS50113">
    <property type="entry name" value="PAC"/>
    <property type="match status" value="1"/>
</dbReference>
<dbReference type="PRINTS" id="PR00344">
    <property type="entry name" value="BCTRLSENSOR"/>
</dbReference>
<evidence type="ECO:0000256" key="5">
    <source>
        <dbReference type="ARBA" id="ARBA00022741"/>
    </source>
</evidence>
<dbReference type="InterPro" id="IPR000014">
    <property type="entry name" value="PAS"/>
</dbReference>
<feature type="transmembrane region" description="Helical" evidence="9">
    <location>
        <begin position="87"/>
        <end position="104"/>
    </location>
</feature>
<feature type="transmembrane region" description="Helical" evidence="9">
    <location>
        <begin position="56"/>
        <end position="75"/>
    </location>
</feature>
<dbReference type="InterPro" id="IPR000700">
    <property type="entry name" value="PAS-assoc_C"/>
</dbReference>
<dbReference type="PANTHER" id="PTHR43065:SF10">
    <property type="entry name" value="PEROXIDE STRESS-ACTIVATED HISTIDINE KINASE MAK3"/>
    <property type="match status" value="1"/>
</dbReference>
<dbReference type="AlphaFoldDB" id="A0A143BMW8"/>
<keyword evidence="3" id="KW-0597">Phosphoprotein</keyword>
<dbReference type="GO" id="GO:0005524">
    <property type="term" value="F:ATP binding"/>
    <property type="evidence" value="ECO:0007669"/>
    <property type="project" value="UniProtKB-KW"/>
</dbReference>
<dbReference type="STRING" id="1379270.GEMMAAP_19770"/>
<dbReference type="eggNOG" id="COG4191">
    <property type="taxonomic scope" value="Bacteria"/>
</dbReference>
<reference evidence="12 13" key="1">
    <citation type="journal article" date="2014" name="Proc. Natl. Acad. Sci. U.S.A.">
        <title>Functional type 2 photosynthetic reaction centers found in the rare bacterial phylum Gemmatimonadetes.</title>
        <authorList>
            <person name="Zeng Y."/>
            <person name="Feng F."/>
            <person name="Medova H."/>
            <person name="Dean J."/>
            <person name="Koblizek M."/>
        </authorList>
    </citation>
    <scope>NUCLEOTIDE SEQUENCE [LARGE SCALE GENOMIC DNA]</scope>
    <source>
        <strain evidence="12 13">AP64</strain>
    </source>
</reference>
<dbReference type="Pfam" id="PF00512">
    <property type="entry name" value="HisKA"/>
    <property type="match status" value="1"/>
</dbReference>
<feature type="domain" description="PAC" evidence="11">
    <location>
        <begin position="565"/>
        <end position="617"/>
    </location>
</feature>
<feature type="transmembrane region" description="Helical" evidence="9">
    <location>
        <begin position="161"/>
        <end position="184"/>
    </location>
</feature>
<dbReference type="GO" id="GO:0000155">
    <property type="term" value="F:phosphorelay sensor kinase activity"/>
    <property type="evidence" value="ECO:0007669"/>
    <property type="project" value="InterPro"/>
</dbReference>
<evidence type="ECO:0000256" key="7">
    <source>
        <dbReference type="ARBA" id="ARBA00022840"/>
    </source>
</evidence>
<dbReference type="SUPFAM" id="SSF47384">
    <property type="entry name" value="Homodimeric domain of signal transducing histidine kinase"/>
    <property type="match status" value="1"/>
</dbReference>
<evidence type="ECO:0000259" key="11">
    <source>
        <dbReference type="PROSITE" id="PS50113"/>
    </source>
</evidence>
<dbReference type="Gene3D" id="1.10.287.130">
    <property type="match status" value="1"/>
</dbReference>
<sequence>MKLSRPVVWARAMSQNRRQDSEISRWLAIIAILLVLPGMAGLVLGVPWLVQPLPTFAPARASGALLLPLAAVGLLVKLSGHRRWAQLLAVLCGVMAIAGAWIALRGAEAPFDAMFMQRLGPEFVAGAGGLPVSVAVLFVFYSVALLLLASDRQSEHTLLMIGGLASLQVATAGVLFTAQLAGLVDGTTVQPLRAPLHSLLAALALGTALLDRVSRREQLSVAPPRWAPVLAGVSSGLVVMVLWQALMAREAVQLRARAAITAEAIDRAAQRQFRSIQRAVGRGAAYLTASRTDEDPMWSTSLPRLITETDGLRHILWLDSTGALLRSASPKVVPPDVLAALQAYVRRSTVRRDSMFTAHSTTLLAGPWRLALWLPVLSPFRGPTVLVGLIDEVEMIRLFTDDASGEFSLRVLAADTVLLQQGSEASAAMIFRAPLVLGARRLSVEVSERTGLARSPLPDVVLALGLVVSVLLALTLWLQRRNWQQALDEGQRFRAVFDTAFQVQLLLDHTGTVLEANRAAGELADRAPDALTGLTFWRAPWWDDDAVTGERVRDRFERALAGETQRFEVELGRGRDRALTMDFSLKPLLDSARRVTQVIVEGRDLTIRKRAEESLREISALTTMGRLAARVAHEINNPLAGIQNAFLLIRGAIPTDHQHYRFVGAIEREIARIAAVTRQLYETYRPDQTMVAESSVILAVSDAVSFLEQVNRGRQVRIVTDMSRAPTMVPVPDALLRQTLYNLVQNAMDVSPAHGTITVCAVQEEQECVLRVADEGPGIPPALLERIFDPFFSTKDRSMKTGGMGIGLALVRQSVLAVGGRIVVHGRPLGGTEFEVRLPMIPLDTGVLR</sequence>
<evidence type="ECO:0000256" key="3">
    <source>
        <dbReference type="ARBA" id="ARBA00022553"/>
    </source>
</evidence>
<feature type="domain" description="Histidine kinase" evidence="10">
    <location>
        <begin position="630"/>
        <end position="842"/>
    </location>
</feature>
<dbReference type="SUPFAM" id="SSF55874">
    <property type="entry name" value="ATPase domain of HSP90 chaperone/DNA topoisomerase II/histidine kinase"/>
    <property type="match status" value="1"/>
</dbReference>
<dbReference type="SUPFAM" id="SSF55785">
    <property type="entry name" value="PYP-like sensor domain (PAS domain)"/>
    <property type="match status" value="1"/>
</dbReference>
<dbReference type="InterPro" id="IPR005467">
    <property type="entry name" value="His_kinase_dom"/>
</dbReference>
<dbReference type="EMBL" id="CP011454">
    <property type="protein sequence ID" value="AMW06416.1"/>
    <property type="molecule type" value="Genomic_DNA"/>
</dbReference>
<keyword evidence="9" id="KW-1133">Transmembrane helix</keyword>
<proteinExistence type="predicted"/>
<evidence type="ECO:0000256" key="2">
    <source>
        <dbReference type="ARBA" id="ARBA00012438"/>
    </source>
</evidence>
<evidence type="ECO:0000313" key="12">
    <source>
        <dbReference type="EMBL" id="AMW06416.1"/>
    </source>
</evidence>
<dbReference type="CDD" id="cd00082">
    <property type="entry name" value="HisKA"/>
    <property type="match status" value="1"/>
</dbReference>
<dbReference type="NCBIfam" id="TIGR00229">
    <property type="entry name" value="sensory_box"/>
    <property type="match status" value="1"/>
</dbReference>
<dbReference type="InterPro" id="IPR013656">
    <property type="entry name" value="PAS_4"/>
</dbReference>
<dbReference type="OrthoDB" id="1931120at2"/>
<accession>A0A143BMW8</accession>
<evidence type="ECO:0000256" key="1">
    <source>
        <dbReference type="ARBA" id="ARBA00000085"/>
    </source>
</evidence>
<keyword evidence="13" id="KW-1185">Reference proteome</keyword>
<dbReference type="InterPro" id="IPR035965">
    <property type="entry name" value="PAS-like_dom_sf"/>
</dbReference>
<dbReference type="Proteomes" id="UP000076404">
    <property type="component" value="Chromosome"/>
</dbReference>
<feature type="transmembrane region" description="Helical" evidence="9">
    <location>
        <begin position="26"/>
        <end position="50"/>
    </location>
</feature>
<evidence type="ECO:0000256" key="6">
    <source>
        <dbReference type="ARBA" id="ARBA00022777"/>
    </source>
</evidence>
<dbReference type="Gene3D" id="3.30.450.20">
    <property type="entry name" value="PAS domain"/>
    <property type="match status" value="1"/>
</dbReference>
<gene>
    <name evidence="12" type="ORF">GEMMAAP_19770</name>
</gene>
<evidence type="ECO:0000256" key="9">
    <source>
        <dbReference type="SAM" id="Phobius"/>
    </source>
</evidence>
<feature type="transmembrane region" description="Helical" evidence="9">
    <location>
        <begin position="124"/>
        <end position="149"/>
    </location>
</feature>
<keyword evidence="5" id="KW-0547">Nucleotide-binding</keyword>
<evidence type="ECO:0000313" key="13">
    <source>
        <dbReference type="Proteomes" id="UP000076404"/>
    </source>
</evidence>
<comment type="catalytic activity">
    <reaction evidence="1">
        <text>ATP + protein L-histidine = ADP + protein N-phospho-L-histidine.</text>
        <dbReference type="EC" id="2.7.13.3"/>
    </reaction>
</comment>
<evidence type="ECO:0000259" key="10">
    <source>
        <dbReference type="PROSITE" id="PS50109"/>
    </source>
</evidence>
<evidence type="ECO:0000256" key="8">
    <source>
        <dbReference type="ARBA" id="ARBA00023012"/>
    </source>
</evidence>
<reference evidence="12 13" key="2">
    <citation type="journal article" date="2016" name="Environ. Microbiol. Rep.">
        <title>Metagenomic evidence for the presence of phototrophic Gemmatimonadetes bacteria in diverse environments.</title>
        <authorList>
            <person name="Zeng Y."/>
            <person name="Baumbach J."/>
            <person name="Barbosa E.G."/>
            <person name="Azevedo V."/>
            <person name="Zhang C."/>
            <person name="Koblizek M."/>
        </authorList>
    </citation>
    <scope>NUCLEOTIDE SEQUENCE [LARGE SCALE GENOMIC DNA]</scope>
    <source>
        <strain evidence="12 13">AP64</strain>
    </source>
</reference>
<keyword evidence="9" id="KW-0472">Membrane</keyword>
<dbReference type="KEGG" id="gph:GEMMAAP_19770"/>
<dbReference type="Pfam" id="PF02518">
    <property type="entry name" value="HATPase_c"/>
    <property type="match status" value="1"/>
</dbReference>
<keyword evidence="9" id="KW-0812">Transmembrane</keyword>
<dbReference type="SMART" id="SM00091">
    <property type="entry name" value="PAS"/>
    <property type="match status" value="1"/>
</dbReference>
<keyword evidence="7" id="KW-0067">ATP-binding</keyword>
<dbReference type="InterPro" id="IPR003661">
    <property type="entry name" value="HisK_dim/P_dom"/>
</dbReference>
<evidence type="ECO:0000256" key="4">
    <source>
        <dbReference type="ARBA" id="ARBA00022679"/>
    </source>
</evidence>
<dbReference type="SMART" id="SM00388">
    <property type="entry name" value="HisKA"/>
    <property type="match status" value="1"/>
</dbReference>
<dbReference type="CDD" id="cd00130">
    <property type="entry name" value="PAS"/>
    <property type="match status" value="1"/>
</dbReference>
<dbReference type="InterPro" id="IPR003594">
    <property type="entry name" value="HATPase_dom"/>
</dbReference>
<protein>
    <recommendedName>
        <fullName evidence="2">histidine kinase</fullName>
        <ecNumber evidence="2">2.7.13.3</ecNumber>
    </recommendedName>
</protein>
<keyword evidence="8" id="KW-0902">Two-component regulatory system</keyword>
<dbReference type="PROSITE" id="PS50109">
    <property type="entry name" value="HIS_KIN"/>
    <property type="match status" value="1"/>
</dbReference>
<dbReference type="EC" id="2.7.13.3" evidence="2"/>
<dbReference type="SMART" id="SM00387">
    <property type="entry name" value="HATPase_c"/>
    <property type="match status" value="1"/>
</dbReference>
<dbReference type="InterPro" id="IPR036890">
    <property type="entry name" value="HATPase_C_sf"/>
</dbReference>
<dbReference type="RefSeq" id="WP_026848920.1">
    <property type="nucleotide sequence ID" value="NZ_CP011454.1"/>
</dbReference>
<dbReference type="PANTHER" id="PTHR43065">
    <property type="entry name" value="SENSOR HISTIDINE KINASE"/>
    <property type="match status" value="1"/>
</dbReference>
<feature type="transmembrane region" description="Helical" evidence="9">
    <location>
        <begin position="196"/>
        <end position="214"/>
    </location>
</feature>
<dbReference type="InterPro" id="IPR004358">
    <property type="entry name" value="Sig_transdc_His_kin-like_C"/>
</dbReference>
<dbReference type="Gene3D" id="3.30.565.10">
    <property type="entry name" value="Histidine kinase-like ATPase, C-terminal domain"/>
    <property type="match status" value="1"/>
</dbReference>
<organism evidence="12 13">
    <name type="scientific">Gemmatimonas phototrophica</name>
    <dbReference type="NCBI Taxonomy" id="1379270"/>
    <lineage>
        <taxon>Bacteria</taxon>
        <taxon>Pseudomonadati</taxon>
        <taxon>Gemmatimonadota</taxon>
        <taxon>Gemmatimonadia</taxon>
        <taxon>Gemmatimonadales</taxon>
        <taxon>Gemmatimonadaceae</taxon>
        <taxon>Gemmatimonas</taxon>
    </lineage>
</organism>
<name>A0A143BMW8_9BACT</name>
<keyword evidence="4" id="KW-0808">Transferase</keyword>
<keyword evidence="6" id="KW-0418">Kinase</keyword>